<reference evidence="3 4" key="1">
    <citation type="journal article" date="2016" name="DNA Res.">
        <title>The complete genome sequencing of Prevotella intermedia strain OMA14 and a subsequent fine-scale, intra-species genomic comparison reveal an unusual amplification of conjugative and mobile transposons and identify a novel Prevotella-lineage-specific repeat.</title>
        <authorList>
            <person name="Naito M."/>
            <person name="Ogura Y."/>
            <person name="Itoh T."/>
            <person name="Shoji M."/>
            <person name="Okamoto M."/>
            <person name="Hayashi T."/>
            <person name="Nakayama K."/>
        </authorList>
    </citation>
    <scope>NUCLEOTIDE SEQUENCE [LARGE SCALE GENOMIC DNA]</scope>
    <source>
        <strain evidence="3 4">OMA14</strain>
    </source>
</reference>
<dbReference type="Proteomes" id="UP000217431">
    <property type="component" value="Chromosome I"/>
</dbReference>
<feature type="domain" description="GH29D-like beta-sandwich" evidence="2">
    <location>
        <begin position="169"/>
        <end position="222"/>
    </location>
</feature>
<feature type="signal peptide" evidence="1">
    <location>
        <begin position="1"/>
        <end position="22"/>
    </location>
</feature>
<dbReference type="InterPro" id="IPR059177">
    <property type="entry name" value="GH29D-like_dom"/>
</dbReference>
<dbReference type="AlphaFoldDB" id="A0A0S3UIU4"/>
<organism evidence="3 4">
    <name type="scientific">Prevotella intermedia</name>
    <dbReference type="NCBI Taxonomy" id="28131"/>
    <lineage>
        <taxon>Bacteria</taxon>
        <taxon>Pseudomonadati</taxon>
        <taxon>Bacteroidota</taxon>
        <taxon>Bacteroidia</taxon>
        <taxon>Bacteroidales</taxon>
        <taxon>Prevotellaceae</taxon>
        <taxon>Prevotella</taxon>
    </lineage>
</organism>
<gene>
    <name evidence="3" type="ORF">PIOMA14_I_0754</name>
</gene>
<evidence type="ECO:0000256" key="1">
    <source>
        <dbReference type="SAM" id="SignalP"/>
    </source>
</evidence>
<dbReference type="RefSeq" id="WP_096405229.1">
    <property type="nucleotide sequence ID" value="NZ_AP014597.1"/>
</dbReference>
<dbReference type="STRING" id="28131.BWX40_04875"/>
<dbReference type="EMBL" id="AP014597">
    <property type="protein sequence ID" value="BAU17262.1"/>
    <property type="molecule type" value="Genomic_DNA"/>
</dbReference>
<protein>
    <recommendedName>
        <fullName evidence="2">GH29D-like beta-sandwich domain-containing protein</fullName>
    </recommendedName>
</protein>
<evidence type="ECO:0000313" key="4">
    <source>
        <dbReference type="Proteomes" id="UP000217431"/>
    </source>
</evidence>
<sequence>MNKFLRNAFVAVLAMVGTAAYAQTVVTFIPTETKGTTTGNKTPDKMEKGGITIESTDAAFNVKGNQHYRFYKNSKTTITSTIGNITKIEFTCDVDNTGSNGANGFAGVEGYTFTGDKKTGTWEGDADKVVFTASKGQVRATKVVVTIGTPDPNTVAPPSIEGVTPFLDKTTVTLSAAEGTKIYYTTNNEAPTTASTLYSAPFELTATTTVKTIAVKDGKQSSVAEKTFTKEELAVANSIAEFKAIGKDKKAILKLVNAKVLYKWTLNSGSISIYVRDHSGAILFYKHTLGLKANEDLNGEIVGQYTEYNATPELVEVAGVTNLDKLNHVEGAAAEPKVIAPAAAIDNLCDLVKLEKVKITAEESKRYYVVDGQKKVQLYNGFQLSAFNDMAQFVATGEYDVVGIVASVYKGVPSINLIEVKKVVPNAIDTVQATQNENAPMYNLAGQRVGKNYKGVVIQNGKKFMNK</sequence>
<name>A0A0S3UIU4_PREIN</name>
<keyword evidence="1" id="KW-0732">Signal</keyword>
<accession>A0A0S3UIU4</accession>
<proteinExistence type="predicted"/>
<dbReference type="Pfam" id="PF13290">
    <property type="entry name" value="CHB_HEX_C_1"/>
    <property type="match status" value="1"/>
</dbReference>
<evidence type="ECO:0000313" key="3">
    <source>
        <dbReference type="EMBL" id="BAU17262.1"/>
    </source>
</evidence>
<evidence type="ECO:0000259" key="2">
    <source>
        <dbReference type="Pfam" id="PF13290"/>
    </source>
</evidence>
<feature type="chain" id="PRO_5006619899" description="GH29D-like beta-sandwich domain-containing protein" evidence="1">
    <location>
        <begin position="23"/>
        <end position="467"/>
    </location>
</feature>